<dbReference type="EMBL" id="JGYN01000030">
    <property type="protein sequence ID" value="KFI47943.1"/>
    <property type="molecule type" value="Genomic_DNA"/>
</dbReference>
<dbReference type="SUPFAM" id="SSF109604">
    <property type="entry name" value="HD-domain/PDEase-like"/>
    <property type="match status" value="1"/>
</dbReference>
<dbReference type="SMART" id="SM00471">
    <property type="entry name" value="HDc"/>
    <property type="match status" value="1"/>
</dbReference>
<protein>
    <submittedName>
        <fullName evidence="2">HD domain-containing protein</fullName>
    </submittedName>
</protein>
<sequence>MTGMSGYIPTLEQIDELHRRISPSEAAYELIHTHCVIVATIACQLARRQNALFTRRCTLPKDAPELQPVDVNAGLPADLTTAATNDDAAVTTAEPDQPTPTQLPWIVPPTGGVEGGKVPPRLLDEHLVMIGGLLHDIGTYRVLKHDGSDGEPLKFDGKRYILHGLLGYEWLLEQGVDESIAQFARNHTGVGLTREDVIRQDLPLPPDDYAPVNLEQETVMVADKFHSKSTPPKFLSVDAYTAKARRFGEENGRRWLALVEQYGRPDIAALAEKYHMRMV</sequence>
<dbReference type="Gene3D" id="1.10.3210.10">
    <property type="entry name" value="Hypothetical protein af1432"/>
    <property type="match status" value="1"/>
</dbReference>
<organism evidence="2 3">
    <name type="scientific">Bifidobacterium biavatii DSM 23969</name>
    <dbReference type="NCBI Taxonomy" id="1437608"/>
    <lineage>
        <taxon>Bacteria</taxon>
        <taxon>Bacillati</taxon>
        <taxon>Actinomycetota</taxon>
        <taxon>Actinomycetes</taxon>
        <taxon>Bifidobacteriales</taxon>
        <taxon>Bifidobacteriaceae</taxon>
        <taxon>Bifidobacterium</taxon>
    </lineage>
</organism>
<dbReference type="eggNOG" id="COG2206">
    <property type="taxonomic scope" value="Bacteria"/>
</dbReference>
<keyword evidence="3" id="KW-1185">Reference proteome</keyword>
<dbReference type="CDD" id="cd00077">
    <property type="entry name" value="HDc"/>
    <property type="match status" value="1"/>
</dbReference>
<evidence type="ECO:0000313" key="3">
    <source>
        <dbReference type="Proteomes" id="UP000029108"/>
    </source>
</evidence>
<dbReference type="Pfam" id="PF01966">
    <property type="entry name" value="HD"/>
    <property type="match status" value="1"/>
</dbReference>
<evidence type="ECO:0000259" key="1">
    <source>
        <dbReference type="SMART" id="SM00471"/>
    </source>
</evidence>
<dbReference type="Proteomes" id="UP000029108">
    <property type="component" value="Unassembled WGS sequence"/>
</dbReference>
<gene>
    <name evidence="2" type="ORF">BBIA_0075</name>
</gene>
<dbReference type="AlphaFoldDB" id="A0A086ZN43"/>
<evidence type="ECO:0000313" key="2">
    <source>
        <dbReference type="EMBL" id="KFI47943.1"/>
    </source>
</evidence>
<name>A0A086ZN43_9BIFI</name>
<dbReference type="InterPro" id="IPR003607">
    <property type="entry name" value="HD/PDEase_dom"/>
</dbReference>
<proteinExistence type="predicted"/>
<reference evidence="2 3" key="1">
    <citation type="submission" date="2014-03" db="EMBL/GenBank/DDBJ databases">
        <title>Genomics of Bifidobacteria.</title>
        <authorList>
            <person name="Ventura M."/>
            <person name="Milani C."/>
            <person name="Lugli G.A."/>
        </authorList>
    </citation>
    <scope>NUCLEOTIDE SEQUENCE [LARGE SCALE GENOMIC DNA]</scope>
    <source>
        <strain evidence="2 3">DSM 23969</strain>
    </source>
</reference>
<comment type="caution">
    <text evidence="2">The sequence shown here is derived from an EMBL/GenBank/DDBJ whole genome shotgun (WGS) entry which is preliminary data.</text>
</comment>
<accession>A0A086ZN43</accession>
<dbReference type="InterPro" id="IPR006674">
    <property type="entry name" value="HD_domain"/>
</dbReference>
<dbReference type="STRING" id="1437608.GCA_000771645_00787"/>
<feature type="domain" description="HD/PDEase" evidence="1">
    <location>
        <begin position="27"/>
        <end position="237"/>
    </location>
</feature>